<dbReference type="Gramene" id="KXG29595">
    <property type="protein sequence ID" value="KXG29595"/>
    <property type="gene ID" value="SORBI_3004G061300"/>
</dbReference>
<gene>
    <name evidence="2" type="ORF">SORBI_3004G061300</name>
</gene>
<dbReference type="InParanoid" id="A0A194YP27"/>
<accession>A0A194YP27</accession>
<proteinExistence type="predicted"/>
<dbReference type="AlphaFoldDB" id="A0A194YP27"/>
<dbReference type="eggNOG" id="ENOG502R4FB">
    <property type="taxonomic scope" value="Eukaryota"/>
</dbReference>
<dbReference type="InterPro" id="IPR053115">
    <property type="entry name" value="CDK_inhibitor"/>
</dbReference>
<dbReference type="Proteomes" id="UP000000768">
    <property type="component" value="Chromosome 4"/>
</dbReference>
<name>A0A194YP27_SORBI</name>
<evidence type="ECO:0000256" key="1">
    <source>
        <dbReference type="SAM" id="MobiDB-lite"/>
    </source>
</evidence>
<dbReference type="EMBL" id="CM000763">
    <property type="protein sequence ID" value="KXG29595.1"/>
    <property type="molecule type" value="Genomic_DNA"/>
</dbReference>
<sequence>MGLELELLPASHHQLPPPIRMVAAPPTPRPGRDGNGDGGDNTADVDGGCVTPKSTASVLRAPSTCPPAPRKPRPAKRKLPTTTTTHHRGCRCSCAAPRPAPVRWFIAVPHDVLAAVFVARPASAPCPTTSSPPASKKIRVHVVG</sequence>
<keyword evidence="3" id="KW-1185">Reference proteome</keyword>
<feature type="region of interest" description="Disordered" evidence="1">
    <location>
        <begin position="1"/>
        <end position="90"/>
    </location>
</feature>
<dbReference type="PANTHER" id="PTHR35162">
    <property type="entry name" value="OS08G0516600 PROTEIN"/>
    <property type="match status" value="1"/>
</dbReference>
<dbReference type="OMA" id="ARYWIVA"/>
<organism evidence="2 3">
    <name type="scientific">Sorghum bicolor</name>
    <name type="common">Sorghum</name>
    <name type="synonym">Sorghum vulgare</name>
    <dbReference type="NCBI Taxonomy" id="4558"/>
    <lineage>
        <taxon>Eukaryota</taxon>
        <taxon>Viridiplantae</taxon>
        <taxon>Streptophyta</taxon>
        <taxon>Embryophyta</taxon>
        <taxon>Tracheophyta</taxon>
        <taxon>Spermatophyta</taxon>
        <taxon>Magnoliopsida</taxon>
        <taxon>Liliopsida</taxon>
        <taxon>Poales</taxon>
        <taxon>Poaceae</taxon>
        <taxon>PACMAD clade</taxon>
        <taxon>Panicoideae</taxon>
        <taxon>Andropogonodae</taxon>
        <taxon>Andropogoneae</taxon>
        <taxon>Sorghinae</taxon>
        <taxon>Sorghum</taxon>
    </lineage>
</organism>
<feature type="compositionally biased region" description="Basic residues" evidence="1">
    <location>
        <begin position="70"/>
        <end position="90"/>
    </location>
</feature>
<feature type="compositionally biased region" description="Pro residues" evidence="1">
    <location>
        <begin position="15"/>
        <end position="29"/>
    </location>
</feature>
<evidence type="ECO:0000313" key="2">
    <source>
        <dbReference type="EMBL" id="KXG29595.1"/>
    </source>
</evidence>
<reference evidence="2 3" key="1">
    <citation type="journal article" date="2009" name="Nature">
        <title>The Sorghum bicolor genome and the diversification of grasses.</title>
        <authorList>
            <person name="Paterson A.H."/>
            <person name="Bowers J.E."/>
            <person name="Bruggmann R."/>
            <person name="Dubchak I."/>
            <person name="Grimwood J."/>
            <person name="Gundlach H."/>
            <person name="Haberer G."/>
            <person name="Hellsten U."/>
            <person name="Mitros T."/>
            <person name="Poliakov A."/>
            <person name="Schmutz J."/>
            <person name="Spannagl M."/>
            <person name="Tang H."/>
            <person name="Wang X."/>
            <person name="Wicker T."/>
            <person name="Bharti A.K."/>
            <person name="Chapman J."/>
            <person name="Feltus F.A."/>
            <person name="Gowik U."/>
            <person name="Grigoriev I.V."/>
            <person name="Lyons E."/>
            <person name="Maher C.A."/>
            <person name="Martis M."/>
            <person name="Narechania A."/>
            <person name="Otillar R.P."/>
            <person name="Penning B.W."/>
            <person name="Salamov A.A."/>
            <person name="Wang Y."/>
            <person name="Zhang L."/>
            <person name="Carpita N.C."/>
            <person name="Freeling M."/>
            <person name="Gingle A.R."/>
            <person name="Hash C.T."/>
            <person name="Keller B."/>
            <person name="Klein P."/>
            <person name="Kresovich S."/>
            <person name="McCann M.C."/>
            <person name="Ming R."/>
            <person name="Peterson D.G."/>
            <person name="Mehboob-ur-Rahman"/>
            <person name="Ware D."/>
            <person name="Westhoff P."/>
            <person name="Mayer K.F."/>
            <person name="Messing J."/>
            <person name="Rokhsar D.S."/>
        </authorList>
    </citation>
    <scope>NUCLEOTIDE SEQUENCE [LARGE SCALE GENOMIC DNA]</scope>
    <source>
        <strain evidence="3">cv. BTx623</strain>
    </source>
</reference>
<dbReference type="PANTHER" id="PTHR35162:SF9">
    <property type="entry name" value="OS02G0176600 PROTEIN"/>
    <property type="match status" value="1"/>
</dbReference>
<protein>
    <submittedName>
        <fullName evidence="2">Uncharacterized protein</fullName>
    </submittedName>
</protein>
<evidence type="ECO:0000313" key="3">
    <source>
        <dbReference type="Proteomes" id="UP000000768"/>
    </source>
</evidence>
<reference evidence="3" key="2">
    <citation type="journal article" date="2018" name="Plant J.">
        <title>The Sorghum bicolor reference genome: improved assembly, gene annotations, a transcriptome atlas, and signatures of genome organization.</title>
        <authorList>
            <person name="McCormick R.F."/>
            <person name="Truong S.K."/>
            <person name="Sreedasyam A."/>
            <person name="Jenkins J."/>
            <person name="Shu S."/>
            <person name="Sims D."/>
            <person name="Kennedy M."/>
            <person name="Amirebrahimi M."/>
            <person name="Weers B.D."/>
            <person name="McKinley B."/>
            <person name="Mattison A."/>
            <person name="Morishige D.T."/>
            <person name="Grimwood J."/>
            <person name="Schmutz J."/>
            <person name="Mullet J.E."/>
        </authorList>
    </citation>
    <scope>NUCLEOTIDE SEQUENCE [LARGE SCALE GENOMIC DNA]</scope>
    <source>
        <strain evidence="3">cv. BTx623</strain>
    </source>
</reference>